<keyword evidence="1" id="KW-0812">Transmembrane</keyword>
<dbReference type="OMA" id="GNGLCMF"/>
<protein>
    <submittedName>
        <fullName evidence="2">Uncharacterized protein</fullName>
    </submittedName>
</protein>
<organism evidence="2 3">
    <name type="scientific">Cercocebus atys</name>
    <name type="common">Sooty mangabey</name>
    <name type="synonym">Cercocebus torquatus atys</name>
    <dbReference type="NCBI Taxonomy" id="9531"/>
    <lineage>
        <taxon>Eukaryota</taxon>
        <taxon>Metazoa</taxon>
        <taxon>Chordata</taxon>
        <taxon>Craniata</taxon>
        <taxon>Vertebrata</taxon>
        <taxon>Euteleostomi</taxon>
        <taxon>Mammalia</taxon>
        <taxon>Eutheria</taxon>
        <taxon>Euarchontoglires</taxon>
        <taxon>Primates</taxon>
        <taxon>Haplorrhini</taxon>
        <taxon>Catarrhini</taxon>
        <taxon>Cercopithecidae</taxon>
        <taxon>Cercopithecinae</taxon>
        <taxon>Cercocebus</taxon>
    </lineage>
</organism>
<proteinExistence type="predicted"/>
<evidence type="ECO:0000256" key="1">
    <source>
        <dbReference type="SAM" id="Phobius"/>
    </source>
</evidence>
<dbReference type="GeneTree" id="ENSGT00910000147148"/>
<dbReference type="Bgee" id="ENSCATG00000036667">
    <property type="expression patterns" value="Expressed in spleen and 12 other cell types or tissues"/>
</dbReference>
<reference evidence="2" key="2">
    <citation type="submission" date="2025-09" db="UniProtKB">
        <authorList>
            <consortium name="Ensembl"/>
        </authorList>
    </citation>
    <scope>IDENTIFICATION</scope>
</reference>
<dbReference type="Proteomes" id="UP000233060">
    <property type="component" value="Unassembled WGS sequence"/>
</dbReference>
<dbReference type="AlphaFoldDB" id="A0A2K5MN55"/>
<keyword evidence="1" id="KW-0472">Membrane</keyword>
<keyword evidence="1" id="KW-1133">Transmembrane helix</keyword>
<name>A0A2K5MN55_CERAT</name>
<accession>A0A2K5MN55</accession>
<sequence>MSRDIQNKLLRCVVICLKSDGKRGIIRFYFMIHRAANHWCSGMICYTTLGRILWYNVSLKRLKYGNGLCMFSLCIILFSSLPPFCFFLFSFVLRVPA</sequence>
<evidence type="ECO:0000313" key="2">
    <source>
        <dbReference type="Ensembl" id="ENSCATP00000026530.1"/>
    </source>
</evidence>
<keyword evidence="3" id="KW-1185">Reference proteome</keyword>
<feature type="transmembrane region" description="Helical" evidence="1">
    <location>
        <begin position="68"/>
        <end position="93"/>
    </location>
</feature>
<reference evidence="2" key="1">
    <citation type="submission" date="2025-08" db="UniProtKB">
        <authorList>
            <consortium name="Ensembl"/>
        </authorList>
    </citation>
    <scope>IDENTIFICATION</scope>
</reference>
<dbReference type="Ensembl" id="ENSCATT00000050767.1">
    <property type="protein sequence ID" value="ENSCATP00000026530.1"/>
    <property type="gene ID" value="ENSCATG00000036667.1"/>
</dbReference>
<evidence type="ECO:0000313" key="3">
    <source>
        <dbReference type="Proteomes" id="UP000233060"/>
    </source>
</evidence>